<dbReference type="Pfam" id="PF09811">
    <property type="entry name" value="Yae1_N"/>
    <property type="match status" value="1"/>
</dbReference>
<dbReference type="InterPro" id="IPR052436">
    <property type="entry name" value="LTO1_adapter"/>
</dbReference>
<reference evidence="4" key="1">
    <citation type="submission" date="2015-02" db="EMBL/GenBank/DDBJ databases">
        <authorList>
            <person name="Gon?alves P."/>
        </authorList>
    </citation>
    <scope>NUCLEOTIDE SEQUENCE [LARGE SCALE GENOMIC DNA]</scope>
</reference>
<dbReference type="PANTHER" id="PTHR28532:SF1">
    <property type="entry name" value="ORAL CANCER OVEREXPRESSED 1"/>
    <property type="match status" value="1"/>
</dbReference>
<dbReference type="PANTHER" id="PTHR28532">
    <property type="entry name" value="GEO13458P1"/>
    <property type="match status" value="1"/>
</dbReference>
<dbReference type="EMBL" id="CENE01000007">
    <property type="protein sequence ID" value="CEQ40585.1"/>
    <property type="molecule type" value="Genomic_DNA"/>
</dbReference>
<dbReference type="Proteomes" id="UP000243876">
    <property type="component" value="Unassembled WGS sequence"/>
</dbReference>
<feature type="domain" description="Essential protein Yae1 N-terminal" evidence="2">
    <location>
        <begin position="26"/>
        <end position="64"/>
    </location>
</feature>
<keyword evidence="4" id="KW-1185">Reference proteome</keyword>
<dbReference type="AlphaFoldDB" id="A0A0D6ELS4"/>
<evidence type="ECO:0000313" key="3">
    <source>
        <dbReference type="EMBL" id="CEQ40585.1"/>
    </source>
</evidence>
<evidence type="ECO:0000313" key="4">
    <source>
        <dbReference type="Proteomes" id="UP000243876"/>
    </source>
</evidence>
<gene>
    <name evidence="3" type="primary">SPOSA6832_02228</name>
</gene>
<sequence>MASLSTSLISDLDSLLHLESSFYETGFANGLPHGELHGLFEGRELGREKSWELWEELGYYEGMARLAKALLVAQGKDSGRAMQSLDQILALVAAFPSSNDSSVLNSTSEPTDSDIDITAQLGTLRSKYRTACASLGLRPRMAVGGSANAATAGEGTDLKSMGMSL</sequence>
<dbReference type="OrthoDB" id="48036at2759"/>
<dbReference type="InterPro" id="IPR019191">
    <property type="entry name" value="Essential_protein_Yae1_N"/>
</dbReference>
<evidence type="ECO:0000256" key="1">
    <source>
        <dbReference type="ARBA" id="ARBA00038090"/>
    </source>
</evidence>
<evidence type="ECO:0000259" key="2">
    <source>
        <dbReference type="Pfam" id="PF09811"/>
    </source>
</evidence>
<protein>
    <submittedName>
        <fullName evidence="3">SPOSA6832_02228-mRNA-1:cds</fullName>
    </submittedName>
</protein>
<accession>A0A0D6ELS4</accession>
<comment type="similarity">
    <text evidence="1">Belongs to the LTO1 family.</text>
</comment>
<name>A0A0D6ELS4_SPOSA</name>
<proteinExistence type="inferred from homology"/>
<organism evidence="3 4">
    <name type="scientific">Sporidiobolus salmonicolor</name>
    <name type="common">Yeast-like fungus</name>
    <name type="synonym">Sporobolomyces salmonicolor</name>
    <dbReference type="NCBI Taxonomy" id="5005"/>
    <lineage>
        <taxon>Eukaryota</taxon>
        <taxon>Fungi</taxon>
        <taxon>Dikarya</taxon>
        <taxon>Basidiomycota</taxon>
        <taxon>Pucciniomycotina</taxon>
        <taxon>Microbotryomycetes</taxon>
        <taxon>Sporidiobolales</taxon>
        <taxon>Sporidiobolaceae</taxon>
        <taxon>Sporobolomyces</taxon>
    </lineage>
</organism>